<comment type="caution">
    <text evidence="3">The sequence shown here is derived from an EMBL/GenBank/DDBJ whole genome shotgun (WGS) entry which is preliminary data.</text>
</comment>
<reference evidence="3 4" key="1">
    <citation type="submission" date="2018-08" db="EMBL/GenBank/DDBJ databases">
        <title>Genomic Encyclopedia of Archaeal and Bacterial Type Strains, Phase II (KMG-II): from individual species to whole genera.</title>
        <authorList>
            <person name="Goeker M."/>
        </authorList>
    </citation>
    <scope>NUCLEOTIDE SEQUENCE [LARGE SCALE GENOMIC DNA]</scope>
    <source>
        <strain evidence="3 4">DSM 5002</strain>
    </source>
</reference>
<evidence type="ECO:0000259" key="2">
    <source>
        <dbReference type="PROSITE" id="PS51208"/>
    </source>
</evidence>
<dbReference type="SUPFAM" id="SSF103515">
    <property type="entry name" value="Autotransporter"/>
    <property type="match status" value="1"/>
</dbReference>
<dbReference type="RefSeq" id="WP_170144464.1">
    <property type="nucleotide sequence ID" value="NZ_QXDF01000007.1"/>
</dbReference>
<gene>
    <name evidence="3" type="ORF">BXY53_2829</name>
</gene>
<dbReference type="GO" id="GO:0019867">
    <property type="term" value="C:outer membrane"/>
    <property type="evidence" value="ECO:0007669"/>
    <property type="project" value="InterPro"/>
</dbReference>
<name>A0A397P722_9HYPH</name>
<dbReference type="PROSITE" id="PS51208">
    <property type="entry name" value="AUTOTRANSPORTER"/>
    <property type="match status" value="1"/>
</dbReference>
<evidence type="ECO:0000313" key="3">
    <source>
        <dbReference type="EMBL" id="RIA45350.1"/>
    </source>
</evidence>
<accession>A0A397P722</accession>
<dbReference type="SMART" id="SM00869">
    <property type="entry name" value="Autotransporter"/>
    <property type="match status" value="1"/>
</dbReference>
<dbReference type="InterPro" id="IPR036709">
    <property type="entry name" value="Autotransporte_beta_dom_sf"/>
</dbReference>
<feature type="compositionally biased region" description="Polar residues" evidence="1">
    <location>
        <begin position="1"/>
        <end position="10"/>
    </location>
</feature>
<keyword evidence="4" id="KW-1185">Reference proteome</keyword>
<dbReference type="Pfam" id="PF03797">
    <property type="entry name" value="Autotransporter"/>
    <property type="match status" value="1"/>
</dbReference>
<dbReference type="AlphaFoldDB" id="A0A397P722"/>
<feature type="domain" description="Autotransporter" evidence="2">
    <location>
        <begin position="204"/>
        <end position="459"/>
    </location>
</feature>
<feature type="non-terminal residue" evidence="3">
    <location>
        <position position="1"/>
    </location>
</feature>
<dbReference type="InterPro" id="IPR005546">
    <property type="entry name" value="Autotransporte_beta"/>
</dbReference>
<evidence type="ECO:0000256" key="1">
    <source>
        <dbReference type="SAM" id="MobiDB-lite"/>
    </source>
</evidence>
<feature type="region of interest" description="Disordered" evidence="1">
    <location>
        <begin position="1"/>
        <end position="47"/>
    </location>
</feature>
<organism evidence="3 4">
    <name type="scientific">Dichotomicrobium thermohalophilum</name>
    <dbReference type="NCBI Taxonomy" id="933063"/>
    <lineage>
        <taxon>Bacteria</taxon>
        <taxon>Pseudomonadati</taxon>
        <taxon>Pseudomonadota</taxon>
        <taxon>Alphaproteobacteria</taxon>
        <taxon>Hyphomicrobiales</taxon>
        <taxon>Hyphomicrobiaceae</taxon>
        <taxon>Dichotomicrobium</taxon>
    </lineage>
</organism>
<dbReference type="Pfam" id="PF17963">
    <property type="entry name" value="Big_9"/>
    <property type="match status" value="1"/>
</dbReference>
<dbReference type="Gene3D" id="2.40.128.130">
    <property type="entry name" value="Autotransporter beta-domain"/>
    <property type="match status" value="1"/>
</dbReference>
<dbReference type="InterPro" id="IPR006315">
    <property type="entry name" value="OM_autotransptr_brl_dom"/>
</dbReference>
<dbReference type="Proteomes" id="UP000266273">
    <property type="component" value="Unassembled WGS sequence"/>
</dbReference>
<sequence>GSFTVTTARPNTAPVAKDDSFMTGEDNTVSGNVLDDNGNGADSDPDKDQLTVSLLNGPDKGSVSLDPDGSFTYTPNANSNGTDSFTYKLSDGLVADTATVRIRIGAIVRAVTQDRIAGALTRRARQIVTNAPDLAPRLMRRGQTRAETPVSLTGRGNSRQGALRFATSLQQIVSARTQAKAQTQAAVIGDGSGKAGALAETNGAPASDFDIWVEGQWAYSQTRSTETEQGLLYLGADYQPQPGLLIGLQAQFDWTEDEDGTGGARFEGRGYTVGPYVVSELHESLYLSAGLSWGQSENDITPLGSYTDTFDTTRWLAKARLTGRFTDGPLTVAPHVGVVYFREDQKSYTDSFGTRIPDQTVSLGLLTFGPRLSHRWRGGDGWRLATSVAMEGIWAFDQTEDLKPTGLSAVGEALQARASASIRAIAAAGYSLTGEGFYDGIGDGATEGYGGMLTLSIPIR</sequence>
<dbReference type="EMBL" id="QXDF01000007">
    <property type="protein sequence ID" value="RIA45350.1"/>
    <property type="molecule type" value="Genomic_DNA"/>
</dbReference>
<dbReference type="NCBIfam" id="TIGR01414">
    <property type="entry name" value="autotrans_barl"/>
    <property type="match status" value="1"/>
</dbReference>
<dbReference type="Gene3D" id="2.60.40.3440">
    <property type="match status" value="1"/>
</dbReference>
<proteinExistence type="predicted"/>
<evidence type="ECO:0000313" key="4">
    <source>
        <dbReference type="Proteomes" id="UP000266273"/>
    </source>
</evidence>
<protein>
    <submittedName>
        <fullName evidence="3">Outer membrane autotransporter protein</fullName>
    </submittedName>
</protein>